<proteinExistence type="predicted"/>
<comment type="caution">
    <text evidence="4">The sequence shown here is derived from an EMBL/GenBank/DDBJ whole genome shotgun (WGS) entry which is preliminary data.</text>
</comment>
<dbReference type="InterPro" id="IPR011990">
    <property type="entry name" value="TPR-like_helical_dom_sf"/>
</dbReference>
<sequence length="614" mass="70021">MLAPFRFAARCRQLAGCALALFVLLATASAGRAQNSQRIDSLQRIATTQTDTTRAWTLTRLAWEYRPYDRTKALTFNQEALALAVRAGHVEQQGFCWMALGNVYSFHEEEGPALAAYQQAEPLLRAAAGRRLSLRLAQLHYNWGLLLRERLSDNAGAVPHLLLSVRAYEQMGRYREQAMSLNAIANCLYYEQRTAEAFAYYQQAETAAQRGGSLEERLAVMNDFYCSYLALYAKDPKPAYLRLAVEHLQQGVALIRQHPQQVSPQYLPTFLTNLAEACTWNREFDRARQFLHESTALATSMGIDNLLAHNYGILAGLEAEQQHAAATAAADQAYRNLPAVNLEDQAIIAQQLQKAYARLALWQPAHRWLARYTVLRDSLAARTNAQTVRRLTLQYEVEKKDLNIRALQQQATYQRWLLLLIVGVAGLLLAAAVAFARSSRLRRRVAEQQLLLSEQQGMVARQEHLLTQQQQLQLQQEVDYKHRELTTATLNLERKNELLLALRKELEQVPETSQQLKPAFRLINQNLQLDEDIDQFRLHFEGVHPRFFQNLSALAALSTTELRYCAYLRMGLATKEIANLLNIEPHSVRVGKHRLKQKLQLSKEIDLEHFIQNI</sequence>
<feature type="domain" description="HTH luxR-type" evidence="3">
    <location>
        <begin position="571"/>
        <end position="598"/>
    </location>
</feature>
<dbReference type="Proteomes" id="UP001501469">
    <property type="component" value="Unassembled WGS sequence"/>
</dbReference>
<protein>
    <recommendedName>
        <fullName evidence="3">HTH luxR-type domain-containing protein</fullName>
    </recommendedName>
</protein>
<evidence type="ECO:0000256" key="1">
    <source>
        <dbReference type="SAM" id="Phobius"/>
    </source>
</evidence>
<dbReference type="SUPFAM" id="SSF46894">
    <property type="entry name" value="C-terminal effector domain of the bipartite response regulators"/>
    <property type="match status" value="1"/>
</dbReference>
<dbReference type="InterPro" id="IPR036388">
    <property type="entry name" value="WH-like_DNA-bd_sf"/>
</dbReference>
<dbReference type="InterPro" id="IPR016032">
    <property type="entry name" value="Sig_transdc_resp-reg_C-effctor"/>
</dbReference>
<dbReference type="SMART" id="SM00421">
    <property type="entry name" value="HTH_LUXR"/>
    <property type="match status" value="1"/>
</dbReference>
<dbReference type="InterPro" id="IPR000792">
    <property type="entry name" value="Tscrpt_reg_LuxR_C"/>
</dbReference>
<feature type="chain" id="PRO_5045943422" description="HTH luxR-type domain-containing protein" evidence="2">
    <location>
        <begin position="29"/>
        <end position="614"/>
    </location>
</feature>
<reference evidence="5" key="1">
    <citation type="journal article" date="2019" name="Int. J. Syst. Evol. Microbiol.">
        <title>The Global Catalogue of Microorganisms (GCM) 10K type strain sequencing project: providing services to taxonomists for standard genome sequencing and annotation.</title>
        <authorList>
            <consortium name="The Broad Institute Genomics Platform"/>
            <consortium name="The Broad Institute Genome Sequencing Center for Infectious Disease"/>
            <person name="Wu L."/>
            <person name="Ma J."/>
        </authorList>
    </citation>
    <scope>NUCLEOTIDE SEQUENCE [LARGE SCALE GENOMIC DNA]</scope>
    <source>
        <strain evidence="5">JCM 17225</strain>
    </source>
</reference>
<keyword evidence="1" id="KW-0472">Membrane</keyword>
<name>A0ABP7UAE9_9BACT</name>
<keyword evidence="5" id="KW-1185">Reference proteome</keyword>
<dbReference type="Gene3D" id="1.10.10.10">
    <property type="entry name" value="Winged helix-like DNA-binding domain superfamily/Winged helix DNA-binding domain"/>
    <property type="match status" value="1"/>
</dbReference>
<accession>A0ABP7UAE9</accession>
<gene>
    <name evidence="4" type="ORF">GCM10022409_25900</name>
</gene>
<evidence type="ECO:0000256" key="2">
    <source>
        <dbReference type="SAM" id="SignalP"/>
    </source>
</evidence>
<evidence type="ECO:0000313" key="5">
    <source>
        <dbReference type="Proteomes" id="UP001501469"/>
    </source>
</evidence>
<dbReference type="EMBL" id="BAABDK010000018">
    <property type="protein sequence ID" value="GAA4039082.1"/>
    <property type="molecule type" value="Genomic_DNA"/>
</dbReference>
<feature type="transmembrane region" description="Helical" evidence="1">
    <location>
        <begin position="416"/>
        <end position="436"/>
    </location>
</feature>
<evidence type="ECO:0000313" key="4">
    <source>
        <dbReference type="EMBL" id="GAA4039082.1"/>
    </source>
</evidence>
<keyword evidence="1" id="KW-0812">Transmembrane</keyword>
<organism evidence="4 5">
    <name type="scientific">Hymenobacter glaciei</name>
    <dbReference type="NCBI Taxonomy" id="877209"/>
    <lineage>
        <taxon>Bacteria</taxon>
        <taxon>Pseudomonadati</taxon>
        <taxon>Bacteroidota</taxon>
        <taxon>Cytophagia</taxon>
        <taxon>Cytophagales</taxon>
        <taxon>Hymenobacteraceae</taxon>
        <taxon>Hymenobacter</taxon>
    </lineage>
</organism>
<dbReference type="PROSITE" id="PS00622">
    <property type="entry name" value="HTH_LUXR_1"/>
    <property type="match status" value="1"/>
</dbReference>
<feature type="signal peptide" evidence="2">
    <location>
        <begin position="1"/>
        <end position="28"/>
    </location>
</feature>
<dbReference type="SUPFAM" id="SSF48452">
    <property type="entry name" value="TPR-like"/>
    <property type="match status" value="1"/>
</dbReference>
<dbReference type="Gene3D" id="1.25.40.10">
    <property type="entry name" value="Tetratricopeptide repeat domain"/>
    <property type="match status" value="1"/>
</dbReference>
<evidence type="ECO:0000259" key="3">
    <source>
        <dbReference type="PROSITE" id="PS00622"/>
    </source>
</evidence>
<keyword evidence="2" id="KW-0732">Signal</keyword>
<keyword evidence="1" id="KW-1133">Transmembrane helix</keyword>